<evidence type="ECO:0000313" key="1">
    <source>
        <dbReference type="EMBL" id="MBC6613293.1"/>
    </source>
</evidence>
<dbReference type="EMBL" id="JACSCY010000028">
    <property type="protein sequence ID" value="MBC6613293.1"/>
    <property type="molecule type" value="Genomic_DNA"/>
</dbReference>
<name>A0ABR7MQN9_9BACT</name>
<organism evidence="1 2">
    <name type="scientific">Hymenobacter citatus</name>
    <dbReference type="NCBI Taxonomy" id="2763506"/>
    <lineage>
        <taxon>Bacteria</taxon>
        <taxon>Pseudomonadati</taxon>
        <taxon>Bacteroidota</taxon>
        <taxon>Cytophagia</taxon>
        <taxon>Cytophagales</taxon>
        <taxon>Hymenobacteraceae</taxon>
        <taxon>Hymenobacter</taxon>
    </lineage>
</organism>
<evidence type="ECO:0000313" key="2">
    <source>
        <dbReference type="Proteomes" id="UP000622017"/>
    </source>
</evidence>
<sequence length="141" mass="16171">MSYRQMILAAISRTESIKQLPTFTDLLKESEKANDWVKGLPLDTYRPSFSDCGLIELFYDVTGSKALGYYIIGEKCGRKKFYTKFMMITANVEGMELVGDWLFPFNATFGIKAEFDTNVFIEIQKGFWRHPINHSLISSAE</sequence>
<dbReference type="RefSeq" id="WP_187321494.1">
    <property type="nucleotide sequence ID" value="NZ_JACSCY010000028.1"/>
</dbReference>
<keyword evidence="2" id="KW-1185">Reference proteome</keyword>
<reference evidence="1 2" key="1">
    <citation type="submission" date="2020-08" db="EMBL/GenBank/DDBJ databases">
        <title>Hymenobacter sp.</title>
        <authorList>
            <person name="Kim M.K."/>
        </authorList>
    </citation>
    <scope>NUCLEOTIDE SEQUENCE [LARGE SCALE GENOMIC DNA]</scope>
    <source>
        <strain evidence="1 2">BT507</strain>
    </source>
</reference>
<protein>
    <submittedName>
        <fullName evidence="1">Uncharacterized protein</fullName>
    </submittedName>
</protein>
<gene>
    <name evidence="1" type="ORF">H8B15_20400</name>
</gene>
<accession>A0ABR7MQN9</accession>
<proteinExistence type="predicted"/>
<comment type="caution">
    <text evidence="1">The sequence shown here is derived from an EMBL/GenBank/DDBJ whole genome shotgun (WGS) entry which is preliminary data.</text>
</comment>
<dbReference type="Proteomes" id="UP000622017">
    <property type="component" value="Unassembled WGS sequence"/>
</dbReference>